<dbReference type="EMBL" id="FJOG01000023">
    <property type="protein sequence ID" value="CZR63457.1"/>
    <property type="molecule type" value="Genomic_DNA"/>
</dbReference>
<dbReference type="OrthoDB" id="5413172at2759"/>
<protein>
    <submittedName>
        <fullName evidence="1">Uncharacterized protein</fullName>
    </submittedName>
</protein>
<name>A0A1L7XES9_9HELO</name>
<dbReference type="Proteomes" id="UP000184330">
    <property type="component" value="Unassembled WGS sequence"/>
</dbReference>
<keyword evidence="2" id="KW-1185">Reference proteome</keyword>
<proteinExistence type="predicted"/>
<gene>
    <name evidence="1" type="ORF">PAC_13354</name>
</gene>
<accession>A0A1L7XES9</accession>
<dbReference type="AlphaFoldDB" id="A0A1L7XES9"/>
<organism evidence="1 2">
    <name type="scientific">Phialocephala subalpina</name>
    <dbReference type="NCBI Taxonomy" id="576137"/>
    <lineage>
        <taxon>Eukaryota</taxon>
        <taxon>Fungi</taxon>
        <taxon>Dikarya</taxon>
        <taxon>Ascomycota</taxon>
        <taxon>Pezizomycotina</taxon>
        <taxon>Leotiomycetes</taxon>
        <taxon>Helotiales</taxon>
        <taxon>Mollisiaceae</taxon>
        <taxon>Phialocephala</taxon>
        <taxon>Phialocephala fortinii species complex</taxon>
    </lineage>
</organism>
<sequence>MSPYTPHNLGVVLHTLVPRPQVFVTGAAISEAMTNESIAVWEGFIKATGSPETILINLQGEPPVDGNWRAEIMRRLDAKYRNNTTSQ</sequence>
<reference evidence="1 2" key="1">
    <citation type="submission" date="2016-03" db="EMBL/GenBank/DDBJ databases">
        <authorList>
            <person name="Ploux O."/>
        </authorList>
    </citation>
    <scope>NUCLEOTIDE SEQUENCE [LARGE SCALE GENOMIC DNA]</scope>
    <source>
        <strain evidence="1 2">UAMH 11012</strain>
    </source>
</reference>
<evidence type="ECO:0000313" key="1">
    <source>
        <dbReference type="EMBL" id="CZR63457.1"/>
    </source>
</evidence>
<evidence type="ECO:0000313" key="2">
    <source>
        <dbReference type="Proteomes" id="UP000184330"/>
    </source>
</evidence>